<organism evidence="7 8">
    <name type="scientific">Goodea atripinnis</name>
    <dbReference type="NCBI Taxonomy" id="208336"/>
    <lineage>
        <taxon>Eukaryota</taxon>
        <taxon>Metazoa</taxon>
        <taxon>Chordata</taxon>
        <taxon>Craniata</taxon>
        <taxon>Vertebrata</taxon>
        <taxon>Euteleostomi</taxon>
        <taxon>Actinopterygii</taxon>
        <taxon>Neopterygii</taxon>
        <taxon>Teleostei</taxon>
        <taxon>Neoteleostei</taxon>
        <taxon>Acanthomorphata</taxon>
        <taxon>Ovalentaria</taxon>
        <taxon>Atherinomorphae</taxon>
        <taxon>Cyprinodontiformes</taxon>
        <taxon>Goodeidae</taxon>
        <taxon>Goodea</taxon>
    </lineage>
</organism>
<dbReference type="InterPro" id="IPR036259">
    <property type="entry name" value="MFS_trans_sf"/>
</dbReference>
<evidence type="ECO:0000256" key="4">
    <source>
        <dbReference type="ARBA" id="ARBA00022989"/>
    </source>
</evidence>
<dbReference type="EMBL" id="JAHRIO010048367">
    <property type="protein sequence ID" value="MEQ2173649.1"/>
    <property type="molecule type" value="Genomic_DNA"/>
</dbReference>
<evidence type="ECO:0000256" key="5">
    <source>
        <dbReference type="ARBA" id="ARBA00023136"/>
    </source>
</evidence>
<evidence type="ECO:0008006" key="9">
    <source>
        <dbReference type="Google" id="ProtNLM"/>
    </source>
</evidence>
<reference evidence="7 8" key="1">
    <citation type="submission" date="2021-06" db="EMBL/GenBank/DDBJ databases">
        <authorList>
            <person name="Palmer J.M."/>
        </authorList>
    </citation>
    <scope>NUCLEOTIDE SEQUENCE [LARGE SCALE GENOMIC DNA]</scope>
    <source>
        <strain evidence="7 8">GA_2019</strain>
        <tissue evidence="7">Muscle</tissue>
    </source>
</reference>
<proteinExistence type="predicted"/>
<comment type="caution">
    <text evidence="7">The sequence shown here is derived from an EMBL/GenBank/DDBJ whole genome shotgun (WGS) entry which is preliminary data.</text>
</comment>
<feature type="non-terminal residue" evidence="7">
    <location>
        <position position="1"/>
    </location>
</feature>
<dbReference type="Gene3D" id="1.20.1250.20">
    <property type="entry name" value="MFS general substrate transporter like domains"/>
    <property type="match status" value="1"/>
</dbReference>
<comment type="subcellular location">
    <subcellularLocation>
        <location evidence="1">Membrane</location>
        <topology evidence="1">Multi-pass membrane protein</topology>
    </subcellularLocation>
</comment>
<name>A0ABV0NQF0_9TELE</name>
<gene>
    <name evidence="7" type="ORF">GOODEAATRI_034272</name>
</gene>
<protein>
    <recommendedName>
        <fullName evidence="9">Solute carrier family 15 member 2</fullName>
    </recommendedName>
</protein>
<keyword evidence="2 6" id="KW-0812">Transmembrane</keyword>
<keyword evidence="8" id="KW-1185">Reference proteome</keyword>
<accession>A0ABV0NQF0</accession>
<keyword evidence="3" id="KW-0813">Transport</keyword>
<sequence>SYYLYLQKKERQKFFSIFYMSINAGSVLSTLITPILRGDVQCFGSDCYALAFGVPAALMVVALGENFISST</sequence>
<feature type="transmembrane region" description="Helical" evidence="6">
    <location>
        <begin position="14"/>
        <end position="36"/>
    </location>
</feature>
<dbReference type="Pfam" id="PF00854">
    <property type="entry name" value="PTR2"/>
    <property type="match status" value="1"/>
</dbReference>
<keyword evidence="4 6" id="KW-1133">Transmembrane helix</keyword>
<feature type="transmembrane region" description="Helical" evidence="6">
    <location>
        <begin position="48"/>
        <end position="68"/>
    </location>
</feature>
<dbReference type="SUPFAM" id="SSF103473">
    <property type="entry name" value="MFS general substrate transporter"/>
    <property type="match status" value="1"/>
</dbReference>
<evidence type="ECO:0000256" key="1">
    <source>
        <dbReference type="ARBA" id="ARBA00004141"/>
    </source>
</evidence>
<keyword evidence="5 6" id="KW-0472">Membrane</keyword>
<evidence type="ECO:0000256" key="2">
    <source>
        <dbReference type="ARBA" id="ARBA00022692"/>
    </source>
</evidence>
<keyword evidence="3" id="KW-0769">Symport</keyword>
<evidence type="ECO:0000256" key="3">
    <source>
        <dbReference type="ARBA" id="ARBA00022847"/>
    </source>
</evidence>
<dbReference type="Proteomes" id="UP001476798">
    <property type="component" value="Unassembled WGS sequence"/>
</dbReference>
<evidence type="ECO:0000256" key="6">
    <source>
        <dbReference type="SAM" id="Phobius"/>
    </source>
</evidence>
<evidence type="ECO:0000313" key="8">
    <source>
        <dbReference type="Proteomes" id="UP001476798"/>
    </source>
</evidence>
<dbReference type="InterPro" id="IPR000109">
    <property type="entry name" value="POT_fam"/>
</dbReference>
<evidence type="ECO:0000313" key="7">
    <source>
        <dbReference type="EMBL" id="MEQ2173649.1"/>
    </source>
</evidence>